<accession>A0ABM1XYS2</accession>
<name>A0ABM1XYS2_AEDAL</name>
<dbReference type="Proteomes" id="UP000069940">
    <property type="component" value="Unassembled WGS sequence"/>
</dbReference>
<dbReference type="RefSeq" id="XP_062710995.1">
    <property type="nucleotide sequence ID" value="XM_062855011.1"/>
</dbReference>
<proteinExistence type="predicted"/>
<evidence type="ECO:0000256" key="1">
    <source>
        <dbReference type="ARBA" id="ARBA00022729"/>
    </source>
</evidence>
<dbReference type="SUPFAM" id="SSF63707">
    <property type="entry name" value="Ganglioside M2 (gm2) activator"/>
    <property type="match status" value="1"/>
</dbReference>
<dbReference type="GeneID" id="109420574"/>
<evidence type="ECO:0000313" key="2">
    <source>
        <dbReference type="EnsemblMetazoa" id="AALFPA23_004080.P4858"/>
    </source>
</evidence>
<dbReference type="EnsemblMetazoa" id="AALFPA23_004080.R4858">
    <property type="protein sequence ID" value="AALFPA23_004080.P4858"/>
    <property type="gene ID" value="AALFPA23_004080"/>
</dbReference>
<evidence type="ECO:0000313" key="3">
    <source>
        <dbReference type="Proteomes" id="UP000069940"/>
    </source>
</evidence>
<dbReference type="InterPro" id="IPR036846">
    <property type="entry name" value="GM2-AP_sf"/>
</dbReference>
<protein>
    <recommendedName>
        <fullName evidence="4">MD-2-related lipid-recognition domain-containing protein</fullName>
    </recommendedName>
</protein>
<reference evidence="3" key="1">
    <citation type="journal article" date="2015" name="Proc. Natl. Acad. Sci. U.S.A.">
        <title>Genome sequence of the Asian Tiger mosquito, Aedes albopictus, reveals insights into its biology, genetics, and evolution.</title>
        <authorList>
            <person name="Chen X.G."/>
            <person name="Jiang X."/>
            <person name="Gu J."/>
            <person name="Xu M."/>
            <person name="Wu Y."/>
            <person name="Deng Y."/>
            <person name="Zhang C."/>
            <person name="Bonizzoni M."/>
            <person name="Dermauw W."/>
            <person name="Vontas J."/>
            <person name="Armbruster P."/>
            <person name="Huang X."/>
            <person name="Yang Y."/>
            <person name="Zhang H."/>
            <person name="He W."/>
            <person name="Peng H."/>
            <person name="Liu Y."/>
            <person name="Wu K."/>
            <person name="Chen J."/>
            <person name="Lirakis M."/>
            <person name="Topalis P."/>
            <person name="Van Leeuwen T."/>
            <person name="Hall A.B."/>
            <person name="Jiang X."/>
            <person name="Thorpe C."/>
            <person name="Mueller R.L."/>
            <person name="Sun C."/>
            <person name="Waterhouse R.M."/>
            <person name="Yan G."/>
            <person name="Tu Z.J."/>
            <person name="Fang X."/>
            <person name="James A.A."/>
        </authorList>
    </citation>
    <scope>NUCLEOTIDE SEQUENCE [LARGE SCALE GENOMIC DNA]</scope>
    <source>
        <strain evidence="3">Foshan</strain>
    </source>
</reference>
<organism evidence="2 3">
    <name type="scientific">Aedes albopictus</name>
    <name type="common">Asian tiger mosquito</name>
    <name type="synonym">Stegomyia albopicta</name>
    <dbReference type="NCBI Taxonomy" id="7160"/>
    <lineage>
        <taxon>Eukaryota</taxon>
        <taxon>Metazoa</taxon>
        <taxon>Ecdysozoa</taxon>
        <taxon>Arthropoda</taxon>
        <taxon>Hexapoda</taxon>
        <taxon>Insecta</taxon>
        <taxon>Pterygota</taxon>
        <taxon>Neoptera</taxon>
        <taxon>Endopterygota</taxon>
        <taxon>Diptera</taxon>
        <taxon>Nematocera</taxon>
        <taxon>Culicoidea</taxon>
        <taxon>Culicidae</taxon>
        <taxon>Culicinae</taxon>
        <taxon>Aedini</taxon>
        <taxon>Aedes</taxon>
        <taxon>Stegomyia</taxon>
    </lineage>
</organism>
<evidence type="ECO:0008006" key="4">
    <source>
        <dbReference type="Google" id="ProtNLM"/>
    </source>
</evidence>
<sequence>MKEFVGEKVATCSSPNADQFIIKFPGPLNYTMGSNIVRFHGNFTVTETIQDPLEMIVIPNRCTMDMKSCELFNKLTLSNICRYINDDAGLLAPFFKSMEPKFQCPIKPGTYQFKNSVVDLTFFTNFPLEGYRWQASLKLYSTKSKPKKELYCLSAQNSMRWVKKS</sequence>
<dbReference type="Gene3D" id="2.70.220.10">
    <property type="entry name" value="Ganglioside GM2 activator"/>
    <property type="match status" value="1"/>
</dbReference>
<reference evidence="2" key="2">
    <citation type="submission" date="2025-05" db="UniProtKB">
        <authorList>
            <consortium name="EnsemblMetazoa"/>
        </authorList>
    </citation>
    <scope>IDENTIFICATION</scope>
    <source>
        <strain evidence="2">Foshan</strain>
    </source>
</reference>
<keyword evidence="1" id="KW-0732">Signal</keyword>
<keyword evidence="3" id="KW-1185">Reference proteome</keyword>